<gene>
    <name evidence="2" type="ORF">IE81DRAFT_10054</name>
</gene>
<evidence type="ECO:0000313" key="2">
    <source>
        <dbReference type="EMBL" id="PWN44540.1"/>
    </source>
</evidence>
<sequence length="109" mass="12543">MVASSLTCARTSDSERLPLESKYECVCKQRSLKLLLFPWRSAWIRGWKWRNALLLDAVLGRRLAWSVFATAAVFHLIACNCCSAPMPPTKRRVGSHLQHLRRLQQPRSH</sequence>
<feature type="region of interest" description="Disordered" evidence="1">
    <location>
        <begin position="90"/>
        <end position="109"/>
    </location>
</feature>
<dbReference type="Proteomes" id="UP000245783">
    <property type="component" value="Unassembled WGS sequence"/>
</dbReference>
<organism evidence="2 3">
    <name type="scientific">Ceraceosorus guamensis</name>
    <dbReference type="NCBI Taxonomy" id="1522189"/>
    <lineage>
        <taxon>Eukaryota</taxon>
        <taxon>Fungi</taxon>
        <taxon>Dikarya</taxon>
        <taxon>Basidiomycota</taxon>
        <taxon>Ustilaginomycotina</taxon>
        <taxon>Exobasidiomycetes</taxon>
        <taxon>Ceraceosorales</taxon>
        <taxon>Ceraceosoraceae</taxon>
        <taxon>Ceraceosorus</taxon>
    </lineage>
</organism>
<keyword evidence="3" id="KW-1185">Reference proteome</keyword>
<reference evidence="2 3" key="1">
    <citation type="journal article" date="2018" name="Mol. Biol. Evol.">
        <title>Broad Genomic Sampling Reveals a Smut Pathogenic Ancestry of the Fungal Clade Ustilaginomycotina.</title>
        <authorList>
            <person name="Kijpornyongpan T."/>
            <person name="Mondo S.J."/>
            <person name="Barry K."/>
            <person name="Sandor L."/>
            <person name="Lee J."/>
            <person name="Lipzen A."/>
            <person name="Pangilinan J."/>
            <person name="LaButti K."/>
            <person name="Hainaut M."/>
            <person name="Henrissat B."/>
            <person name="Grigoriev I.V."/>
            <person name="Spatafora J.W."/>
            <person name="Aime M.C."/>
        </authorList>
    </citation>
    <scope>NUCLEOTIDE SEQUENCE [LARGE SCALE GENOMIC DNA]</scope>
    <source>
        <strain evidence="2 3">MCA 4658</strain>
    </source>
</reference>
<dbReference type="GeneID" id="37031873"/>
<dbReference type="InParanoid" id="A0A316W3Y6"/>
<dbReference type="AlphaFoldDB" id="A0A316W3Y6"/>
<accession>A0A316W3Y6</accession>
<name>A0A316W3Y6_9BASI</name>
<protein>
    <submittedName>
        <fullName evidence="2">Uncharacterized protein</fullName>
    </submittedName>
</protein>
<proteinExistence type="predicted"/>
<evidence type="ECO:0000256" key="1">
    <source>
        <dbReference type="SAM" id="MobiDB-lite"/>
    </source>
</evidence>
<dbReference type="EMBL" id="KZ819360">
    <property type="protein sequence ID" value="PWN44540.1"/>
    <property type="molecule type" value="Genomic_DNA"/>
</dbReference>
<evidence type="ECO:0000313" key="3">
    <source>
        <dbReference type="Proteomes" id="UP000245783"/>
    </source>
</evidence>
<dbReference type="RefSeq" id="XP_025371700.1">
    <property type="nucleotide sequence ID" value="XM_025510003.1"/>
</dbReference>